<dbReference type="SUPFAM" id="SSF57959">
    <property type="entry name" value="Leucine zipper domain"/>
    <property type="match status" value="1"/>
</dbReference>
<dbReference type="Gene3D" id="1.20.5.170">
    <property type="match status" value="1"/>
</dbReference>
<feature type="domain" description="BZIP" evidence="5">
    <location>
        <begin position="6"/>
        <end position="61"/>
    </location>
</feature>
<proteinExistence type="predicted"/>
<dbReference type="GO" id="GO:0000978">
    <property type="term" value="F:RNA polymerase II cis-regulatory region sequence-specific DNA binding"/>
    <property type="evidence" value="ECO:0007669"/>
    <property type="project" value="TreeGrafter"/>
</dbReference>
<keyword evidence="1" id="KW-0805">Transcription regulation</keyword>
<dbReference type="PANTHER" id="PTHR23351">
    <property type="entry name" value="FOS TRANSCRIPTION FACTOR-RELATED"/>
    <property type="match status" value="1"/>
</dbReference>
<dbReference type="InterPro" id="IPR004827">
    <property type="entry name" value="bZIP"/>
</dbReference>
<feature type="compositionally biased region" description="Polar residues" evidence="4">
    <location>
        <begin position="46"/>
        <end position="55"/>
    </location>
</feature>
<dbReference type="InterPro" id="IPR000837">
    <property type="entry name" value="AP-1"/>
</dbReference>
<dbReference type="GO" id="GO:0000981">
    <property type="term" value="F:DNA-binding transcription factor activity, RNA polymerase II-specific"/>
    <property type="evidence" value="ECO:0007669"/>
    <property type="project" value="TreeGrafter"/>
</dbReference>
<protein>
    <recommendedName>
        <fullName evidence="5">BZIP domain-containing protein</fullName>
    </recommendedName>
</protein>
<name>A0A8S2VZ76_9BILA</name>
<evidence type="ECO:0000313" key="6">
    <source>
        <dbReference type="EMBL" id="CAF4405636.1"/>
    </source>
</evidence>
<dbReference type="Proteomes" id="UP000681720">
    <property type="component" value="Unassembled WGS sequence"/>
</dbReference>
<organism evidence="7 8">
    <name type="scientific">Rotaria magnacalcarata</name>
    <dbReference type="NCBI Taxonomy" id="392030"/>
    <lineage>
        <taxon>Eukaryota</taxon>
        <taxon>Metazoa</taxon>
        <taxon>Spiralia</taxon>
        <taxon>Gnathifera</taxon>
        <taxon>Rotifera</taxon>
        <taxon>Eurotatoria</taxon>
        <taxon>Bdelloidea</taxon>
        <taxon>Philodinida</taxon>
        <taxon>Philodinidae</taxon>
        <taxon>Rotaria</taxon>
    </lineage>
</organism>
<feature type="non-terminal residue" evidence="7">
    <location>
        <position position="61"/>
    </location>
</feature>
<dbReference type="InterPro" id="IPR046347">
    <property type="entry name" value="bZIP_sf"/>
</dbReference>
<evidence type="ECO:0000256" key="3">
    <source>
        <dbReference type="ARBA" id="ARBA00023163"/>
    </source>
</evidence>
<sequence>MPPDEDYKRKQRRDRNKQAAAKCRKKRNELREQLEKTEHMLLEQEGNLQRSVQTLSDRKNQ</sequence>
<evidence type="ECO:0000259" key="5">
    <source>
        <dbReference type="PROSITE" id="PS50217"/>
    </source>
</evidence>
<keyword evidence="2" id="KW-0238">DNA-binding</keyword>
<dbReference type="PROSITE" id="PS00036">
    <property type="entry name" value="BZIP_BASIC"/>
    <property type="match status" value="1"/>
</dbReference>
<dbReference type="PANTHER" id="PTHR23351:SF24">
    <property type="entry name" value="ACTIVATING TRANSCRIPTION FACTOR 3-RELATED"/>
    <property type="match status" value="1"/>
</dbReference>
<dbReference type="EMBL" id="CAJOBJ010058478">
    <property type="protein sequence ID" value="CAF4407501.1"/>
    <property type="molecule type" value="Genomic_DNA"/>
</dbReference>
<evidence type="ECO:0000256" key="1">
    <source>
        <dbReference type="ARBA" id="ARBA00023015"/>
    </source>
</evidence>
<comment type="caution">
    <text evidence="7">The sequence shown here is derived from an EMBL/GenBank/DDBJ whole genome shotgun (WGS) entry which is preliminary data.</text>
</comment>
<dbReference type="PROSITE" id="PS50217">
    <property type="entry name" value="BZIP"/>
    <property type="match status" value="1"/>
</dbReference>
<evidence type="ECO:0000256" key="4">
    <source>
        <dbReference type="SAM" id="MobiDB-lite"/>
    </source>
</evidence>
<evidence type="ECO:0000313" key="8">
    <source>
        <dbReference type="Proteomes" id="UP000681720"/>
    </source>
</evidence>
<gene>
    <name evidence="6" type="ORF">GIL414_LOCUS30365</name>
    <name evidence="7" type="ORF">GIL414_LOCUS30455</name>
</gene>
<evidence type="ECO:0000313" key="7">
    <source>
        <dbReference type="EMBL" id="CAF4407501.1"/>
    </source>
</evidence>
<keyword evidence="3" id="KW-0804">Transcription</keyword>
<feature type="region of interest" description="Disordered" evidence="4">
    <location>
        <begin position="42"/>
        <end position="61"/>
    </location>
</feature>
<accession>A0A8S2VZ76</accession>
<feature type="region of interest" description="Disordered" evidence="4">
    <location>
        <begin position="1"/>
        <end position="29"/>
    </location>
</feature>
<evidence type="ECO:0000256" key="2">
    <source>
        <dbReference type="ARBA" id="ARBA00023125"/>
    </source>
</evidence>
<dbReference type="EMBL" id="CAJOBJ010058009">
    <property type="protein sequence ID" value="CAF4405636.1"/>
    <property type="molecule type" value="Genomic_DNA"/>
</dbReference>
<dbReference type="AlphaFoldDB" id="A0A8S2VZ76"/>
<dbReference type="GO" id="GO:0005634">
    <property type="term" value="C:nucleus"/>
    <property type="evidence" value="ECO:0007669"/>
    <property type="project" value="TreeGrafter"/>
</dbReference>
<reference evidence="7" key="1">
    <citation type="submission" date="2021-02" db="EMBL/GenBank/DDBJ databases">
        <authorList>
            <person name="Nowell W R."/>
        </authorList>
    </citation>
    <scope>NUCLEOTIDE SEQUENCE</scope>
</reference>